<keyword evidence="1" id="KW-0472">Membrane</keyword>
<protein>
    <submittedName>
        <fullName evidence="2">Transmembrane protein, putative</fullName>
    </submittedName>
</protein>
<evidence type="ECO:0000256" key="1">
    <source>
        <dbReference type="SAM" id="Phobius"/>
    </source>
</evidence>
<keyword evidence="1 2" id="KW-0812">Transmembrane</keyword>
<feature type="non-terminal residue" evidence="2">
    <location>
        <position position="1"/>
    </location>
</feature>
<proteinExistence type="predicted"/>
<reference evidence="2" key="1">
    <citation type="submission" date="2016-05" db="EMBL/GenBank/DDBJ databases">
        <authorList>
            <person name="Lavstsen T."/>
            <person name="Jespersen J.S."/>
        </authorList>
    </citation>
    <scope>NUCLEOTIDE SEQUENCE</scope>
    <source>
        <tissue evidence="2">Brain</tissue>
    </source>
</reference>
<organism evidence="2">
    <name type="scientific">Nothobranchius pienaari</name>
    <dbReference type="NCBI Taxonomy" id="704102"/>
    <lineage>
        <taxon>Eukaryota</taxon>
        <taxon>Metazoa</taxon>
        <taxon>Chordata</taxon>
        <taxon>Craniata</taxon>
        <taxon>Vertebrata</taxon>
        <taxon>Euteleostomi</taxon>
        <taxon>Actinopterygii</taxon>
        <taxon>Neopterygii</taxon>
        <taxon>Teleostei</taxon>
        <taxon>Neoteleostei</taxon>
        <taxon>Acanthomorphata</taxon>
        <taxon>Ovalentaria</taxon>
        <taxon>Atherinomorphae</taxon>
        <taxon>Cyprinodontiformes</taxon>
        <taxon>Nothobranchiidae</taxon>
        <taxon>Nothobranchius</taxon>
    </lineage>
</organism>
<evidence type="ECO:0000313" key="2">
    <source>
        <dbReference type="EMBL" id="SBR38023.1"/>
    </source>
</evidence>
<dbReference type="EMBL" id="HAEF01000641">
    <property type="protein sequence ID" value="SBR38023.1"/>
    <property type="molecule type" value="Transcribed_RNA"/>
</dbReference>
<accession>A0A1A8L0P9</accession>
<gene>
    <name evidence="2" type="primary">RSOL_511530</name>
</gene>
<dbReference type="AlphaFoldDB" id="A0A1A8L0P9"/>
<name>A0A1A8L0P9_9TELE</name>
<feature type="transmembrane region" description="Helical" evidence="1">
    <location>
        <begin position="56"/>
        <end position="78"/>
    </location>
</feature>
<reference evidence="2" key="2">
    <citation type="submission" date="2016-06" db="EMBL/GenBank/DDBJ databases">
        <title>The genome of a short-lived fish provides insights into sex chromosome evolution and the genetic control of aging.</title>
        <authorList>
            <person name="Reichwald K."/>
            <person name="Felder M."/>
            <person name="Petzold A."/>
            <person name="Koch P."/>
            <person name="Groth M."/>
            <person name="Platzer M."/>
        </authorList>
    </citation>
    <scope>NUCLEOTIDE SEQUENCE</scope>
    <source>
        <tissue evidence="2">Brain</tissue>
    </source>
</reference>
<sequence length="85" mass="9585">GKIMRKSALTALEGRMKREKNFKQLSNATIPKFCLCSQLFVKSVLCVKFSSVTSLVQIILEFVVVGCVCVGGWGWGCYHKYRIIH</sequence>
<keyword evidence="1" id="KW-1133">Transmembrane helix</keyword>